<feature type="region of interest" description="Disordered" evidence="4">
    <location>
        <begin position="1285"/>
        <end position="1491"/>
    </location>
</feature>
<evidence type="ECO:0000256" key="5">
    <source>
        <dbReference type="SAM" id="Phobius"/>
    </source>
</evidence>
<feature type="compositionally biased region" description="Basic and acidic residues" evidence="4">
    <location>
        <begin position="252"/>
        <end position="264"/>
    </location>
</feature>
<feature type="compositionally biased region" description="Basic and acidic residues" evidence="4">
    <location>
        <begin position="603"/>
        <end position="613"/>
    </location>
</feature>
<name>E6ZQH0_SPORE</name>
<feature type="active site" evidence="3">
    <location>
        <position position="529"/>
    </location>
</feature>
<feature type="region of interest" description="Disordered" evidence="4">
    <location>
        <begin position="676"/>
        <end position="707"/>
    </location>
</feature>
<dbReference type="SUPFAM" id="SSF53474">
    <property type="entry name" value="alpha/beta-Hydrolases"/>
    <property type="match status" value="1"/>
</dbReference>
<evidence type="ECO:0000256" key="4">
    <source>
        <dbReference type="SAM" id="MobiDB-lite"/>
    </source>
</evidence>
<feature type="compositionally biased region" description="Basic and acidic residues" evidence="4">
    <location>
        <begin position="878"/>
        <end position="890"/>
    </location>
</feature>
<dbReference type="InterPro" id="IPR033140">
    <property type="entry name" value="Lipase_GDXG_put_SER_AS"/>
</dbReference>
<feature type="compositionally biased region" description="Polar residues" evidence="4">
    <location>
        <begin position="737"/>
        <end position="755"/>
    </location>
</feature>
<keyword evidence="2" id="KW-0378">Hydrolase</keyword>
<dbReference type="eggNOG" id="KOG1515">
    <property type="taxonomic scope" value="Eukaryota"/>
</dbReference>
<dbReference type="Proteomes" id="UP000008867">
    <property type="component" value="Chromosome 15"/>
</dbReference>
<accession>E6ZQH0</accession>
<comment type="similarity">
    <text evidence="1">Belongs to the 'GDXG' lipolytic enzyme family.</text>
</comment>
<feature type="compositionally biased region" description="Basic residues" evidence="4">
    <location>
        <begin position="124"/>
        <end position="133"/>
    </location>
</feature>
<feature type="region of interest" description="Disordered" evidence="4">
    <location>
        <begin position="249"/>
        <end position="312"/>
    </location>
</feature>
<feature type="compositionally biased region" description="Low complexity" evidence="4">
    <location>
        <begin position="1423"/>
        <end position="1446"/>
    </location>
</feature>
<feature type="region of interest" description="Disordered" evidence="4">
    <location>
        <begin position="731"/>
        <end position="755"/>
    </location>
</feature>
<gene>
    <name evidence="7" type="ORF">sr15941</name>
</gene>
<proteinExistence type="inferred from homology"/>
<evidence type="ECO:0000313" key="7">
    <source>
        <dbReference type="EMBL" id="CBQ69477.1"/>
    </source>
</evidence>
<dbReference type="OrthoDB" id="2152029at2759"/>
<feature type="compositionally biased region" description="Basic and acidic residues" evidence="4">
    <location>
        <begin position="1343"/>
        <end position="1356"/>
    </location>
</feature>
<reference evidence="7 8" key="1">
    <citation type="journal article" date="2010" name="Science">
        <title>Pathogenicity determinants in smut fungi revealed by genome comparison.</title>
        <authorList>
            <person name="Schirawski J."/>
            <person name="Mannhaupt G."/>
            <person name="Muench K."/>
            <person name="Brefort T."/>
            <person name="Schipper K."/>
            <person name="Doehlemann G."/>
            <person name="Di Stasio M."/>
            <person name="Roessel N."/>
            <person name="Mendoza-Mendoza A."/>
            <person name="Pester D."/>
            <person name="Mueller O."/>
            <person name="Winterberg B."/>
            <person name="Meyer E."/>
            <person name="Ghareeb H."/>
            <person name="Wollenberg T."/>
            <person name="Muensterkoetter M."/>
            <person name="Wong P."/>
            <person name="Walter M."/>
            <person name="Stukenbrock E."/>
            <person name="Gueldener U."/>
            <person name="Kahmann R."/>
        </authorList>
    </citation>
    <scope>NUCLEOTIDE SEQUENCE [LARGE SCALE GENOMIC DNA]</scope>
    <source>
        <strain evidence="8">SRZ2</strain>
    </source>
</reference>
<dbReference type="PANTHER" id="PTHR48081">
    <property type="entry name" value="AB HYDROLASE SUPERFAMILY PROTEIN C4A8.06C"/>
    <property type="match status" value="1"/>
</dbReference>
<feature type="compositionally biased region" description="Polar residues" evidence="4">
    <location>
        <begin position="1398"/>
        <end position="1409"/>
    </location>
</feature>
<dbReference type="GO" id="GO:0016787">
    <property type="term" value="F:hydrolase activity"/>
    <property type="evidence" value="ECO:0007669"/>
    <property type="project" value="UniProtKB-KW"/>
</dbReference>
<feature type="region of interest" description="Disordered" evidence="4">
    <location>
        <begin position="1139"/>
        <end position="1240"/>
    </location>
</feature>
<dbReference type="PANTHER" id="PTHR48081:SF8">
    <property type="entry name" value="ALPHA_BETA HYDROLASE FOLD-3 DOMAIN-CONTAINING PROTEIN-RELATED"/>
    <property type="match status" value="1"/>
</dbReference>
<feature type="compositionally biased region" description="Low complexity" evidence="4">
    <location>
        <begin position="96"/>
        <end position="114"/>
    </location>
</feature>
<feature type="compositionally biased region" description="Acidic residues" evidence="4">
    <location>
        <begin position="1388"/>
        <end position="1397"/>
    </location>
</feature>
<organism evidence="7 8">
    <name type="scientific">Sporisorium reilianum (strain SRZ2)</name>
    <name type="common">Maize head smut fungus</name>
    <dbReference type="NCBI Taxonomy" id="999809"/>
    <lineage>
        <taxon>Eukaryota</taxon>
        <taxon>Fungi</taxon>
        <taxon>Dikarya</taxon>
        <taxon>Basidiomycota</taxon>
        <taxon>Ustilaginomycotina</taxon>
        <taxon>Ustilaginomycetes</taxon>
        <taxon>Ustilaginales</taxon>
        <taxon>Ustilaginaceae</taxon>
        <taxon>Sporisorium</taxon>
    </lineage>
</organism>
<feature type="region of interest" description="Disordered" evidence="4">
    <location>
        <begin position="592"/>
        <end position="613"/>
    </location>
</feature>
<dbReference type="PROSITE" id="PS01173">
    <property type="entry name" value="LIPASE_GDXG_HIS"/>
    <property type="match status" value="1"/>
</dbReference>
<feature type="compositionally biased region" description="Low complexity" evidence="4">
    <location>
        <begin position="15"/>
        <end position="38"/>
    </location>
</feature>
<feature type="region of interest" description="Disordered" evidence="4">
    <location>
        <begin position="1"/>
        <end position="168"/>
    </location>
</feature>
<dbReference type="InterPro" id="IPR029058">
    <property type="entry name" value="AB_hydrolase_fold"/>
</dbReference>
<keyword evidence="5" id="KW-0812">Transmembrane</keyword>
<keyword evidence="8" id="KW-1185">Reference proteome</keyword>
<feature type="compositionally biased region" description="Polar residues" evidence="4">
    <location>
        <begin position="49"/>
        <end position="63"/>
    </location>
</feature>
<feature type="domain" description="Alpha/beta hydrolase fold-3" evidence="6">
    <location>
        <begin position="446"/>
        <end position="583"/>
    </location>
</feature>
<feature type="region of interest" description="Disordered" evidence="4">
    <location>
        <begin position="1017"/>
        <end position="1059"/>
    </location>
</feature>
<feature type="compositionally biased region" description="Basic and acidic residues" evidence="4">
    <location>
        <begin position="1214"/>
        <end position="1223"/>
    </location>
</feature>
<evidence type="ECO:0000259" key="6">
    <source>
        <dbReference type="Pfam" id="PF07859"/>
    </source>
</evidence>
<keyword evidence="5" id="KW-0472">Membrane</keyword>
<sequence length="1491" mass="159575">MLDILRPATSAVKTSAASPRPVSPLASPASSTSTLKASNQSRSDHARSTSKSSTGTTARSKGQQARRLSIESAVASSHRHRYSLQGPQHALLDPNSASSSSSRSFSSGLGLLRRPTSASESHPSHHARGRSKLARSSNVPPASHSASLSASSTDPHRDEHSRTRKRSRAQKPLLGGLYFSDLIVVAFFYAVNLLRTCGIAELVDVAFKAFTYVCTRLPFDFYQRWSLSRPPSTQFGWYAPLTSSASSAIHATDSRSMPESKADGPSRWSRGAQDERTSTHRTHSGRISSSTAVSALASSSDEETTSQEALDDDTQLSPFHHLTLLLVRFACTSFPHLVPRVLFAEETIGPLVRWRTGGGAAGIVREFTNESSTSPSAPALARSAVRGDPSRSGAGNAAPSDRNKSSPKSAHSYTRPGFRAFWIGADAHVPVEVRRSDPSSKSASTLLYLHGGGFSLGSVAFYAEALIRIITKVCAIEDRDNDARCVAVEYDLGPTSRFPGPLLQCLRCYAHLIEVEGVDPVSITIAGDSAGGNLTMAMLLCLDGQARGDPRLAERDWSALPMPGKAVLISPWADLRPSASLAFSHLRQAAAAAPASSSKQTHSHSDDVSGRRTESASVRISAWTEALGQHEWDYVAAEALMHFAQLYAGVLKTPRRVRGPMGWVAHMCAVLAGDDDDGGSAHEDSRSSTRQAKNAKDPQTPSTRATAPLAILRTLLSPPQRVARAAHSMLTEPLLNRATTAKKPTSSPRAGSNSDAFNQIEHIRPSAVGALDPIFPAAERKTDAVASTADLYIPIWHDQVQDGHQEKEKREATDPDFEEAKALLETSKLVNPAIGDWSRIALKRGMLVVWGDRERLADDIEAWIDHVRQSQSARSGRRAADSLPDDKPGQDVDPSQRFMGTATSHTHGQSLQERRAASRSPHRPATPDSSGQAADWLCTAVEHGPGGVHAWPFVSMYLAGSEAEREKGLEILARFIAEPTPSPSSTVPPTPTSSVVPLAVQLPGTHQQRYLSAAANSPPHLNAVSPAGSMPSDISSRGDADDQDYPFLGSSYTESEGWDADERNELGLEGVYPHETVWTQPTPTPSTGVGTPLDSDMERESIGHDELVRRVGLGLGGNEAVGTRESVGTAMEPVRLHHPAHQAASSWSQQQQSSRPQQRSASTPSQHRSSSSTTAFYSSTQGNGAAGGGRSLADLEAESDMSAPPSRPDSPGAEWRENERGYDSVEEDEDDLDAPSPGLDRDAYFGSAVSYADDAIPMDPGFYGLAHYHTLRPEGLSDIAEEESQLDTSSVLSSGYGALSPGSSEITFSPHDGRSPNIAATRAASTNPGRYASAYTPSASEMARLREALDERERQYQQRFARGGSRFPIEDDDDDDDESIGEGHGSDGDVDWLDMDDQAQQQQTVSPWRSSAELPNLSALQEQQQGASRGPPQAAQQGAFSAAPAATLSIKVDDFGSGPSQGQAGESDVQPPPSPARSTSSQASGSRDVWW</sequence>
<dbReference type="VEuPathDB" id="FungiDB:sr15941"/>
<dbReference type="InterPro" id="IPR013094">
    <property type="entry name" value="AB_hydrolase_3"/>
</dbReference>
<feature type="compositionally biased region" description="Polar residues" evidence="4">
    <location>
        <begin position="901"/>
        <end position="911"/>
    </location>
</feature>
<feature type="compositionally biased region" description="Polar residues" evidence="4">
    <location>
        <begin position="1476"/>
        <end position="1485"/>
    </location>
</feature>
<protein>
    <recommendedName>
        <fullName evidence="6">Alpha/beta hydrolase fold-3 domain-containing protein</fullName>
    </recommendedName>
</protein>
<feature type="compositionally biased region" description="Acidic residues" evidence="4">
    <location>
        <begin position="300"/>
        <end position="312"/>
    </location>
</feature>
<feature type="compositionally biased region" description="Low complexity" evidence="4">
    <location>
        <begin position="1079"/>
        <end position="1092"/>
    </location>
</feature>
<dbReference type="PROSITE" id="PS01174">
    <property type="entry name" value="LIPASE_GDXG_SER"/>
    <property type="match status" value="1"/>
</dbReference>
<feature type="compositionally biased region" description="Acidic residues" evidence="4">
    <location>
        <begin position="1370"/>
        <end position="1380"/>
    </location>
</feature>
<feature type="transmembrane region" description="Helical" evidence="5">
    <location>
        <begin position="172"/>
        <end position="191"/>
    </location>
</feature>
<evidence type="ECO:0000256" key="2">
    <source>
        <dbReference type="ARBA" id="ARBA00022801"/>
    </source>
</evidence>
<feature type="compositionally biased region" description="Acidic residues" evidence="4">
    <location>
        <begin position="1224"/>
        <end position="1233"/>
    </location>
</feature>
<keyword evidence="5" id="KW-1133">Transmembrane helix</keyword>
<evidence type="ECO:0000256" key="1">
    <source>
        <dbReference type="ARBA" id="ARBA00010515"/>
    </source>
</evidence>
<evidence type="ECO:0000256" key="3">
    <source>
        <dbReference type="PROSITE-ProRule" id="PRU10038"/>
    </source>
</evidence>
<evidence type="ECO:0000313" key="8">
    <source>
        <dbReference type="Proteomes" id="UP000008867"/>
    </source>
</evidence>
<feature type="compositionally biased region" description="Low complexity" evidence="4">
    <location>
        <begin position="288"/>
        <end position="299"/>
    </location>
</feature>
<feature type="region of interest" description="Disordered" evidence="4">
    <location>
        <begin position="868"/>
        <end position="932"/>
    </location>
</feature>
<feature type="compositionally biased region" description="Low complexity" evidence="4">
    <location>
        <begin position="142"/>
        <end position="152"/>
    </location>
</feature>
<feature type="region of interest" description="Disordered" evidence="4">
    <location>
        <begin position="1075"/>
        <end position="1097"/>
    </location>
</feature>
<feature type="compositionally biased region" description="Polar residues" evidence="4">
    <location>
        <begin position="688"/>
        <end position="705"/>
    </location>
</feature>
<dbReference type="Gene3D" id="3.40.50.1820">
    <property type="entry name" value="alpha/beta hydrolase"/>
    <property type="match status" value="1"/>
</dbReference>
<feature type="region of interest" description="Disordered" evidence="4">
    <location>
        <begin position="366"/>
        <end position="412"/>
    </location>
</feature>
<dbReference type="HOGENOM" id="CLU_250299_0_0_1"/>
<dbReference type="InterPro" id="IPR050300">
    <property type="entry name" value="GDXG_lipolytic_enzyme"/>
</dbReference>
<dbReference type="Pfam" id="PF07859">
    <property type="entry name" value="Abhydrolase_3"/>
    <property type="match status" value="1"/>
</dbReference>
<feature type="compositionally biased region" description="Low complexity" evidence="4">
    <location>
        <begin position="1141"/>
        <end position="1180"/>
    </location>
</feature>
<dbReference type="EMBL" id="FQ311436">
    <property type="protein sequence ID" value="CBQ69477.1"/>
    <property type="molecule type" value="Genomic_DNA"/>
</dbReference>
<dbReference type="InterPro" id="IPR002168">
    <property type="entry name" value="Lipase_GDXG_HIS_AS"/>
</dbReference>